<dbReference type="Pfam" id="PF01728">
    <property type="entry name" value="FtsJ"/>
    <property type="match status" value="1"/>
</dbReference>
<evidence type="ECO:0000259" key="4">
    <source>
        <dbReference type="Pfam" id="PF01728"/>
    </source>
</evidence>
<name>A0AAV1XSU0_LUPLU</name>
<sequence>MDKIIFLLTDSTLDYNFVLYFAGVKRVVDLCAAPDSWSQVVSRKLYLPAKLASDKNGESPPLVVAIDLHPMAPIEGVNQVRGDIANA</sequence>
<dbReference type="InterPro" id="IPR029063">
    <property type="entry name" value="SAM-dependent_MTases_sf"/>
</dbReference>
<dbReference type="Gene3D" id="3.40.50.150">
    <property type="entry name" value="Vaccinia Virus protein VP39"/>
    <property type="match status" value="1"/>
</dbReference>
<dbReference type="GO" id="GO:0030488">
    <property type="term" value="P:tRNA methylation"/>
    <property type="evidence" value="ECO:0007669"/>
    <property type="project" value="TreeGrafter"/>
</dbReference>
<dbReference type="PANTHER" id="PTHR10920:SF12">
    <property type="entry name" value="TRNA (CYTIDINE(32)_GUANOSINE(34)-2'-O)-METHYLTRANSFERASE-RELATED"/>
    <property type="match status" value="1"/>
</dbReference>
<gene>
    <name evidence="5" type="ORF">LLUT_LOCUS25786</name>
</gene>
<dbReference type="GO" id="GO:0008175">
    <property type="term" value="F:tRNA methyltransferase activity"/>
    <property type="evidence" value="ECO:0007669"/>
    <property type="project" value="TreeGrafter"/>
</dbReference>
<dbReference type="InterPro" id="IPR050082">
    <property type="entry name" value="RNA_methyltr_RlmE"/>
</dbReference>
<keyword evidence="1" id="KW-0489">Methyltransferase</keyword>
<dbReference type="PANTHER" id="PTHR10920">
    <property type="entry name" value="RIBOSOMAL RNA METHYLTRANSFERASE"/>
    <property type="match status" value="1"/>
</dbReference>
<dbReference type="EMBL" id="CAXHTB010000018">
    <property type="protein sequence ID" value="CAL0324726.1"/>
    <property type="molecule type" value="Genomic_DNA"/>
</dbReference>
<dbReference type="InterPro" id="IPR002877">
    <property type="entry name" value="RNA_MeTrfase_FtsJ_dom"/>
</dbReference>
<accession>A0AAV1XSU0</accession>
<evidence type="ECO:0000256" key="2">
    <source>
        <dbReference type="ARBA" id="ARBA00022679"/>
    </source>
</evidence>
<dbReference type="Proteomes" id="UP001497480">
    <property type="component" value="Unassembled WGS sequence"/>
</dbReference>
<keyword evidence="2" id="KW-0808">Transferase</keyword>
<feature type="domain" description="Ribosomal RNA methyltransferase FtsJ" evidence="4">
    <location>
        <begin position="23"/>
        <end position="86"/>
    </location>
</feature>
<organism evidence="5 6">
    <name type="scientific">Lupinus luteus</name>
    <name type="common">European yellow lupine</name>
    <dbReference type="NCBI Taxonomy" id="3873"/>
    <lineage>
        <taxon>Eukaryota</taxon>
        <taxon>Viridiplantae</taxon>
        <taxon>Streptophyta</taxon>
        <taxon>Embryophyta</taxon>
        <taxon>Tracheophyta</taxon>
        <taxon>Spermatophyta</taxon>
        <taxon>Magnoliopsida</taxon>
        <taxon>eudicotyledons</taxon>
        <taxon>Gunneridae</taxon>
        <taxon>Pentapetalae</taxon>
        <taxon>rosids</taxon>
        <taxon>fabids</taxon>
        <taxon>Fabales</taxon>
        <taxon>Fabaceae</taxon>
        <taxon>Papilionoideae</taxon>
        <taxon>50 kb inversion clade</taxon>
        <taxon>genistoids sensu lato</taxon>
        <taxon>core genistoids</taxon>
        <taxon>Genisteae</taxon>
        <taxon>Lupinus</taxon>
    </lineage>
</organism>
<evidence type="ECO:0000313" key="5">
    <source>
        <dbReference type="EMBL" id="CAL0324726.1"/>
    </source>
</evidence>
<dbReference type="GO" id="GO:0005737">
    <property type="term" value="C:cytoplasm"/>
    <property type="evidence" value="ECO:0007669"/>
    <property type="project" value="TreeGrafter"/>
</dbReference>
<keyword evidence="3" id="KW-0949">S-adenosyl-L-methionine</keyword>
<evidence type="ECO:0000313" key="6">
    <source>
        <dbReference type="Proteomes" id="UP001497480"/>
    </source>
</evidence>
<comment type="caution">
    <text evidence="5">The sequence shown here is derived from an EMBL/GenBank/DDBJ whole genome shotgun (WGS) entry which is preliminary data.</text>
</comment>
<proteinExistence type="predicted"/>
<keyword evidence="6" id="KW-1185">Reference proteome</keyword>
<evidence type="ECO:0000256" key="3">
    <source>
        <dbReference type="ARBA" id="ARBA00022691"/>
    </source>
</evidence>
<protein>
    <recommendedName>
        <fullName evidence="4">Ribosomal RNA methyltransferase FtsJ domain-containing protein</fullName>
    </recommendedName>
</protein>
<reference evidence="5 6" key="1">
    <citation type="submission" date="2024-03" db="EMBL/GenBank/DDBJ databases">
        <authorList>
            <person name="Martinez-Hernandez J."/>
        </authorList>
    </citation>
    <scope>NUCLEOTIDE SEQUENCE [LARGE SCALE GENOMIC DNA]</scope>
</reference>
<evidence type="ECO:0000256" key="1">
    <source>
        <dbReference type="ARBA" id="ARBA00022603"/>
    </source>
</evidence>
<dbReference type="GO" id="GO:0002181">
    <property type="term" value="P:cytoplasmic translation"/>
    <property type="evidence" value="ECO:0007669"/>
    <property type="project" value="TreeGrafter"/>
</dbReference>
<dbReference type="AlphaFoldDB" id="A0AAV1XSU0"/>